<evidence type="ECO:0000313" key="3">
    <source>
        <dbReference type="Proteomes" id="UP000552097"/>
    </source>
</evidence>
<dbReference type="EMBL" id="JACHMO010000001">
    <property type="protein sequence ID" value="MBB5803482.1"/>
    <property type="molecule type" value="Genomic_DNA"/>
</dbReference>
<organism evidence="2 3">
    <name type="scientific">Saccharothrix ecbatanensis</name>
    <dbReference type="NCBI Taxonomy" id="1105145"/>
    <lineage>
        <taxon>Bacteria</taxon>
        <taxon>Bacillati</taxon>
        <taxon>Actinomycetota</taxon>
        <taxon>Actinomycetes</taxon>
        <taxon>Pseudonocardiales</taxon>
        <taxon>Pseudonocardiaceae</taxon>
        <taxon>Saccharothrix</taxon>
    </lineage>
</organism>
<evidence type="ECO:0000313" key="2">
    <source>
        <dbReference type="EMBL" id="MBB5803482.1"/>
    </source>
</evidence>
<evidence type="ECO:0000256" key="1">
    <source>
        <dbReference type="SAM" id="SignalP"/>
    </source>
</evidence>
<accession>A0A7W9HJJ6</accession>
<comment type="caution">
    <text evidence="2">The sequence shown here is derived from an EMBL/GenBank/DDBJ whole genome shotgun (WGS) entry which is preliminary data.</text>
</comment>
<feature type="signal peptide" evidence="1">
    <location>
        <begin position="1"/>
        <end position="23"/>
    </location>
</feature>
<dbReference type="Gene3D" id="3.30.70.80">
    <property type="entry name" value="Peptidase S8 propeptide/proteinase inhibitor I9"/>
    <property type="match status" value="1"/>
</dbReference>
<dbReference type="AlphaFoldDB" id="A0A7W9HJJ6"/>
<sequence length="86" mass="8324">MVGLCAGLVSIALTMSVVGVAQAAEGHILGAGAQDAVEGSYIVALDSSSSAVGVQAVSARATDLAGQYGGEVAHVYSSALRGSRCG</sequence>
<proteinExistence type="predicted"/>
<keyword evidence="3" id="KW-1185">Reference proteome</keyword>
<feature type="chain" id="PRO_5030936694" evidence="1">
    <location>
        <begin position="24"/>
        <end position="86"/>
    </location>
</feature>
<keyword evidence="1" id="KW-0732">Signal</keyword>
<dbReference type="Proteomes" id="UP000552097">
    <property type="component" value="Unassembled WGS sequence"/>
</dbReference>
<name>A0A7W9HJJ6_9PSEU</name>
<gene>
    <name evidence="2" type="ORF">F4560_003250</name>
</gene>
<protein>
    <submittedName>
        <fullName evidence="2">Uncharacterized protein</fullName>
    </submittedName>
</protein>
<reference evidence="2 3" key="1">
    <citation type="submission" date="2020-08" db="EMBL/GenBank/DDBJ databases">
        <title>Sequencing the genomes of 1000 actinobacteria strains.</title>
        <authorList>
            <person name="Klenk H.-P."/>
        </authorList>
    </citation>
    <scope>NUCLEOTIDE SEQUENCE [LARGE SCALE GENOMIC DNA]</scope>
    <source>
        <strain evidence="2 3">DSM 45486</strain>
    </source>
</reference>
<dbReference type="InterPro" id="IPR037045">
    <property type="entry name" value="S8pro/Inhibitor_I9_sf"/>
</dbReference>
<dbReference type="RefSeq" id="WP_184920836.1">
    <property type="nucleotide sequence ID" value="NZ_JACHMO010000001.1"/>
</dbReference>